<proteinExistence type="predicted"/>
<keyword evidence="2" id="KW-1133">Transmembrane helix</keyword>
<protein>
    <recommendedName>
        <fullName evidence="5">Polysaccharide chain length determinant N-terminal domain-containing protein</fullName>
    </recommendedName>
</protein>
<dbReference type="PANTHER" id="PTHR32309">
    <property type="entry name" value="TYROSINE-PROTEIN KINASE"/>
    <property type="match status" value="1"/>
</dbReference>
<sequence>MMKRYWWVIPVLAVVGGSIGLLAAGVVTYVMPKMYESRSVLQVRPVPIGGVAGSVNMATEFEIIDSVEILDEVARRLDLANHWNLTADEVRELLRDRIEPSHIKGTDLVEIKVRASNPQDARAVAAAVSEAYRTWKMSLAKQRVDGRLDEMRAALEAQEKIVEEKRRALDREGGDSGLVRPLRKSFDPPQAGLDAAQEFEAAQEELERLKIEQIGKQMQKRISEDPVIVHEEPVESTVPVSPNVALNLVIGTVAGMVGGATLGVLMSLLLDKRRGVA</sequence>
<evidence type="ECO:0000313" key="4">
    <source>
        <dbReference type="Proteomes" id="UP001476282"/>
    </source>
</evidence>
<dbReference type="PANTHER" id="PTHR32309:SF31">
    <property type="entry name" value="CAPSULAR EXOPOLYSACCHARIDE FAMILY"/>
    <property type="match status" value="1"/>
</dbReference>
<keyword evidence="1" id="KW-0175">Coiled coil</keyword>
<accession>A0ABP9UND4</accession>
<evidence type="ECO:0000256" key="1">
    <source>
        <dbReference type="SAM" id="Coils"/>
    </source>
</evidence>
<keyword evidence="4" id="KW-1185">Reference proteome</keyword>
<feature type="transmembrane region" description="Helical" evidence="2">
    <location>
        <begin position="7"/>
        <end position="31"/>
    </location>
</feature>
<dbReference type="EMBL" id="BAABRI010000010">
    <property type="protein sequence ID" value="GAA5482829.1"/>
    <property type="molecule type" value="Genomic_DNA"/>
</dbReference>
<comment type="caution">
    <text evidence="3">The sequence shown here is derived from an EMBL/GenBank/DDBJ whole genome shotgun (WGS) entry which is preliminary data.</text>
</comment>
<feature type="coiled-coil region" evidence="1">
    <location>
        <begin position="148"/>
        <end position="212"/>
    </location>
</feature>
<keyword evidence="2" id="KW-0812">Transmembrane</keyword>
<evidence type="ECO:0000313" key="3">
    <source>
        <dbReference type="EMBL" id="GAA5482829.1"/>
    </source>
</evidence>
<dbReference type="RefSeq" id="WP_353566958.1">
    <property type="nucleotide sequence ID" value="NZ_BAABRI010000010.1"/>
</dbReference>
<keyword evidence="2" id="KW-0472">Membrane</keyword>
<evidence type="ECO:0000256" key="2">
    <source>
        <dbReference type="SAM" id="Phobius"/>
    </source>
</evidence>
<dbReference type="InterPro" id="IPR050445">
    <property type="entry name" value="Bact_polysacc_biosynth/exp"/>
</dbReference>
<gene>
    <name evidence="3" type="ORF">Hsar01_02053</name>
</gene>
<evidence type="ECO:0008006" key="5">
    <source>
        <dbReference type="Google" id="ProtNLM"/>
    </source>
</evidence>
<reference evidence="3 4" key="1">
    <citation type="submission" date="2024-02" db="EMBL/GenBank/DDBJ databases">
        <title>Haloferula sargassicola NBRC 104335.</title>
        <authorList>
            <person name="Ichikawa N."/>
            <person name="Katano-Makiyama Y."/>
            <person name="Hidaka K."/>
        </authorList>
    </citation>
    <scope>NUCLEOTIDE SEQUENCE [LARGE SCALE GENOMIC DNA]</scope>
    <source>
        <strain evidence="3 4">NBRC 104335</strain>
    </source>
</reference>
<dbReference type="Proteomes" id="UP001476282">
    <property type="component" value="Unassembled WGS sequence"/>
</dbReference>
<organism evidence="3 4">
    <name type="scientific">Haloferula sargassicola</name>
    <dbReference type="NCBI Taxonomy" id="490096"/>
    <lineage>
        <taxon>Bacteria</taxon>
        <taxon>Pseudomonadati</taxon>
        <taxon>Verrucomicrobiota</taxon>
        <taxon>Verrucomicrobiia</taxon>
        <taxon>Verrucomicrobiales</taxon>
        <taxon>Verrucomicrobiaceae</taxon>
        <taxon>Haloferula</taxon>
    </lineage>
</organism>
<name>A0ABP9UND4_9BACT</name>
<feature type="transmembrane region" description="Helical" evidence="2">
    <location>
        <begin position="244"/>
        <end position="270"/>
    </location>
</feature>